<comment type="caution">
    <text evidence="3">The sequence shown here is derived from an EMBL/GenBank/DDBJ whole genome shotgun (WGS) entry which is preliminary data.</text>
</comment>
<protein>
    <recommendedName>
        <fullName evidence="2">DUF2231 domain-containing protein</fullName>
    </recommendedName>
</protein>
<feature type="transmembrane region" description="Helical" evidence="1">
    <location>
        <begin position="50"/>
        <end position="69"/>
    </location>
</feature>
<dbReference type="InterPro" id="IPR019251">
    <property type="entry name" value="DUF2231_TM"/>
</dbReference>
<dbReference type="AlphaFoldDB" id="A0A934X6D9"/>
<gene>
    <name evidence="3" type="ORF">IPF40_13750</name>
</gene>
<accession>A0A934X6D9</accession>
<reference evidence="3 4" key="1">
    <citation type="submission" date="2020-10" db="EMBL/GenBank/DDBJ databases">
        <title>Connecting structure to function with the recovery of over 1000 high-quality activated sludge metagenome-assembled genomes encoding full-length rRNA genes using long-read sequencing.</title>
        <authorList>
            <person name="Singleton C.M."/>
            <person name="Petriglieri F."/>
            <person name="Kristensen J.M."/>
            <person name="Kirkegaard R.H."/>
            <person name="Michaelsen T.Y."/>
            <person name="Andersen M.H."/>
            <person name="Karst S.M."/>
            <person name="Dueholm M.S."/>
            <person name="Nielsen P.H."/>
            <person name="Albertsen M."/>
        </authorList>
    </citation>
    <scope>NUCLEOTIDE SEQUENCE [LARGE SCALE GENOMIC DNA]</scope>
    <source>
        <strain evidence="3">AalE_18-Q3-R2-46_BAT3C.188</strain>
    </source>
</reference>
<feature type="transmembrane region" description="Helical" evidence="1">
    <location>
        <begin position="122"/>
        <end position="145"/>
    </location>
</feature>
<dbReference type="EMBL" id="JADIXZ010000007">
    <property type="protein sequence ID" value="MBK6302041.1"/>
    <property type="molecule type" value="Genomic_DNA"/>
</dbReference>
<dbReference type="Pfam" id="PF09990">
    <property type="entry name" value="DUF2231"/>
    <property type="match status" value="1"/>
</dbReference>
<name>A0A934X6D9_9MICO</name>
<feature type="transmembrane region" description="Helical" evidence="1">
    <location>
        <begin position="22"/>
        <end position="43"/>
    </location>
</feature>
<keyword evidence="1" id="KW-0472">Membrane</keyword>
<evidence type="ECO:0000313" key="4">
    <source>
        <dbReference type="Proteomes" id="UP000718281"/>
    </source>
</evidence>
<evidence type="ECO:0000259" key="2">
    <source>
        <dbReference type="Pfam" id="PF09990"/>
    </source>
</evidence>
<organism evidence="3 4">
    <name type="scientific">Candidatus Phosphoribacter hodrii</name>
    <dbReference type="NCBI Taxonomy" id="2953743"/>
    <lineage>
        <taxon>Bacteria</taxon>
        <taxon>Bacillati</taxon>
        <taxon>Actinomycetota</taxon>
        <taxon>Actinomycetes</taxon>
        <taxon>Micrococcales</taxon>
        <taxon>Dermatophilaceae</taxon>
        <taxon>Candidatus Phosphoribacter</taxon>
    </lineage>
</organism>
<sequence>MSSLATESGIFDTIAGLPVHPLVVHLTVIVLPVSAVAFIALVFARRLRPAYAWLAAAGLVVGAVAALVAKESGEALAERVGTPAQHASYGTILPILGILLAIVAVAWIVVQRRSAVASRDSGVVTVLGGLGSLLAVGVLALTVLVGHSGAEAVWGARSRRRMHRQQVSARQQ</sequence>
<keyword evidence="1" id="KW-0812">Transmembrane</keyword>
<proteinExistence type="predicted"/>
<dbReference type="Proteomes" id="UP000718281">
    <property type="component" value="Unassembled WGS sequence"/>
</dbReference>
<evidence type="ECO:0000256" key="1">
    <source>
        <dbReference type="SAM" id="Phobius"/>
    </source>
</evidence>
<evidence type="ECO:0000313" key="3">
    <source>
        <dbReference type="EMBL" id="MBK6302041.1"/>
    </source>
</evidence>
<keyword evidence="1" id="KW-1133">Transmembrane helix</keyword>
<feature type="transmembrane region" description="Helical" evidence="1">
    <location>
        <begin position="89"/>
        <end position="110"/>
    </location>
</feature>
<feature type="domain" description="DUF2231" evidence="2">
    <location>
        <begin position="16"/>
        <end position="155"/>
    </location>
</feature>